<dbReference type="SUPFAM" id="SSF52343">
    <property type="entry name" value="Ferredoxin reductase-like, C-terminal NADP-linked domain"/>
    <property type="match status" value="1"/>
</dbReference>
<feature type="domain" description="Flavodoxin-like" evidence="15">
    <location>
        <begin position="451"/>
        <end position="598"/>
    </location>
</feature>
<dbReference type="InterPro" id="IPR050607">
    <property type="entry name" value="NOS"/>
</dbReference>
<evidence type="ECO:0000313" key="17">
    <source>
        <dbReference type="EMBL" id="ABP00231.1"/>
    </source>
</evidence>
<evidence type="ECO:0000256" key="6">
    <source>
        <dbReference type="ARBA" id="ARBA00022630"/>
    </source>
</evidence>
<evidence type="ECO:0000256" key="1">
    <source>
        <dbReference type="ARBA" id="ARBA00001917"/>
    </source>
</evidence>
<name>A4S8R9_OSTLU</name>
<dbReference type="GO" id="GO:0006809">
    <property type="term" value="P:nitric oxide biosynthetic process"/>
    <property type="evidence" value="ECO:0007669"/>
    <property type="project" value="InterPro"/>
</dbReference>
<protein>
    <recommendedName>
        <fullName evidence="4">nitric-oxide synthase (NADPH)</fullName>
        <ecNumber evidence="4">1.14.13.39</ecNumber>
    </recommendedName>
</protein>
<sequence length="1059" mass="118273">MIDARTQVSVDPYPGYVHGKRPAVCPRGCEPLEAAKTKRESAGNKLRREAEEYARLYGHERGIDEKITDARVKHILDSIDTTGTYAHTLDEIRWGARIAWRNAPKCINRKFWATLDVIDARDAETNDEMFEAIKEHLRRGIGGDHIPVLMTVFKPQTPNTEDGPRVWNSQLIRYAGHRGPNETTIGDPAELHFTDSVKKYFDWVPKGGAETPFDPLPIVVQISPSTPPSIYELPDECLLEVPIHHPTIPGISQLGLRWYGIPAVSNITLDLGGLHYTAAPFNGWYMVTEIATRNFCDESRYNFAPRIAKAMGIDTSTNETLWKDHALAAINYAVLYSFKRARVSIADHHTCAESFAQWYADEMKDRGYAPGNWKWIVPPTAASTSSIYLGLNKMTEYTLKPALVGGMSLNQLVIRARRANFFTASGLSQAAMHVAVAAAKWRKRMVRVKGALILYASDGGRTQARASWLWLFLRQRFPMIRPINVANPDLRSDDLLKALERVEFVIVLASTTGSGAVPTGSERFIEWCRSDGAREALKDKNFALCAFGSRAYPKFCGGGKQFAMALREADAKEMFPMVCADQLEGEDASVHEFTKSLFNWFHKHERITASLRDLLTNQLVSGARLQPSFVLNVRRRDVHGRDHTADHRAGVPATLTDRVVLGDGSRLNTVAVTLTLPRGHRDTEFYKPGDHVSVYPRTSEARARYFVAHFGIDFDDQIELVPLDESEIFENSLDSSIPNPVGAGYLFTTVLDINKEPSAELLQALAHYVDDETCKAQMENLALDEDARREWISQTGARISTLFDQFPTLSATHRHILLKIPKLRARYYSVSSSPRAVGNNVFSLTVGRVTYRNGDGVNSHMHLGFCSDFLATLPLRTNVMVEMLPAPAFRLPRSPKVPILMIAGGTGIAPFKGFVDHRACMAPEQRSDAWLIVGCRTRGNQLYRDEMEIAAENGALTAYLVGYSREPDLPKMYVDAVMRENGDGIRDLIKGGGHVYVCGDVRIETSVRGALDDILGRAEVESLEKSGRYHLDIFGAFDVQTSLNQQLKSARRSLSCRKK</sequence>
<dbReference type="eggNOG" id="KOG1158">
    <property type="taxonomic scope" value="Eukaryota"/>
</dbReference>
<dbReference type="Proteomes" id="UP000001568">
    <property type="component" value="Chromosome 16"/>
</dbReference>
<keyword evidence="8 14" id="KW-0479">Metal-binding</keyword>
<dbReference type="GO" id="GO:0004517">
    <property type="term" value="F:nitric-oxide synthase activity"/>
    <property type="evidence" value="ECO:0007669"/>
    <property type="project" value="UniProtKB-EC"/>
</dbReference>
<dbReference type="RefSeq" id="XP_001421937.1">
    <property type="nucleotide sequence ID" value="XM_001421900.1"/>
</dbReference>
<keyword evidence="5 14" id="KW-0349">Heme</keyword>
<evidence type="ECO:0000256" key="8">
    <source>
        <dbReference type="ARBA" id="ARBA00022723"/>
    </source>
</evidence>
<dbReference type="Pfam" id="PF00258">
    <property type="entry name" value="Flavodoxin_1"/>
    <property type="match status" value="1"/>
</dbReference>
<comment type="cofactor">
    <cofactor evidence="2">
        <name>FAD</name>
        <dbReference type="ChEBI" id="CHEBI:57692"/>
    </cofactor>
</comment>
<dbReference type="InterPro" id="IPR008254">
    <property type="entry name" value="Flavodoxin/NO_synth"/>
</dbReference>
<dbReference type="InterPro" id="IPR023173">
    <property type="entry name" value="NADPH_Cyt_P450_Rdtase_alpha"/>
</dbReference>
<dbReference type="InterPro" id="IPR044944">
    <property type="entry name" value="NOS_dom_3"/>
</dbReference>
<accession>A4S8R9</accession>
<evidence type="ECO:0000259" key="15">
    <source>
        <dbReference type="PROSITE" id="PS50902"/>
    </source>
</evidence>
<dbReference type="Pfam" id="PF00667">
    <property type="entry name" value="FAD_binding_1"/>
    <property type="match status" value="1"/>
</dbReference>
<dbReference type="GO" id="GO:0010181">
    <property type="term" value="F:FMN binding"/>
    <property type="evidence" value="ECO:0007669"/>
    <property type="project" value="InterPro"/>
</dbReference>
<dbReference type="HOGENOM" id="CLU_001570_16_0_1"/>
<proteinExistence type="inferred from homology"/>
<dbReference type="Pfam" id="PF02898">
    <property type="entry name" value="NO_synthase"/>
    <property type="match status" value="1"/>
</dbReference>
<keyword evidence="10" id="KW-0521">NADP</keyword>
<dbReference type="PANTHER" id="PTHR43410">
    <property type="entry name" value="NITRIC OXIDE SYNTHASE OXYGENASE"/>
    <property type="match status" value="1"/>
</dbReference>
<dbReference type="Gene3D" id="3.90.1230.10">
    <property type="entry name" value="Nitric Oxide Synthase, Chain A, domain 3"/>
    <property type="match status" value="1"/>
</dbReference>
<dbReference type="EMBL" id="CP000596">
    <property type="protein sequence ID" value="ABP00231.1"/>
    <property type="molecule type" value="Genomic_DNA"/>
</dbReference>
<evidence type="ECO:0000256" key="11">
    <source>
        <dbReference type="ARBA" id="ARBA00022860"/>
    </source>
</evidence>
<dbReference type="GO" id="GO:0005516">
    <property type="term" value="F:calmodulin binding"/>
    <property type="evidence" value="ECO:0007669"/>
    <property type="project" value="UniProtKB-KW"/>
</dbReference>
<dbReference type="GO" id="GO:0050661">
    <property type="term" value="F:NADP binding"/>
    <property type="evidence" value="ECO:0007669"/>
    <property type="project" value="InterPro"/>
</dbReference>
<dbReference type="Gene3D" id="3.40.50.360">
    <property type="match status" value="1"/>
</dbReference>
<dbReference type="Gramene" id="ABP00231">
    <property type="protein sequence ID" value="ABP00231"/>
    <property type="gene ID" value="OSTLU_37787"/>
</dbReference>
<keyword evidence="11" id="KW-0112">Calmodulin-binding</keyword>
<dbReference type="InterPro" id="IPR001433">
    <property type="entry name" value="OxRdtase_FAD/NAD-bd"/>
</dbReference>
<evidence type="ECO:0000313" key="18">
    <source>
        <dbReference type="Proteomes" id="UP000001568"/>
    </source>
</evidence>
<dbReference type="InterPro" id="IPR003097">
    <property type="entry name" value="CysJ-like_FAD-binding"/>
</dbReference>
<dbReference type="InterPro" id="IPR012144">
    <property type="entry name" value="NOS_euk"/>
</dbReference>
<reference evidence="17 18" key="1">
    <citation type="journal article" date="2007" name="Proc. Natl. Acad. Sci. U.S.A.">
        <title>The tiny eukaryote Ostreococcus provides genomic insights into the paradox of plankton speciation.</title>
        <authorList>
            <person name="Palenik B."/>
            <person name="Grimwood J."/>
            <person name="Aerts A."/>
            <person name="Rouze P."/>
            <person name="Salamov A."/>
            <person name="Putnam N."/>
            <person name="Dupont C."/>
            <person name="Jorgensen R."/>
            <person name="Derelle E."/>
            <person name="Rombauts S."/>
            <person name="Zhou K."/>
            <person name="Otillar R."/>
            <person name="Merchant S.S."/>
            <person name="Podell S."/>
            <person name="Gaasterland T."/>
            <person name="Napoli C."/>
            <person name="Gendler K."/>
            <person name="Manuell A."/>
            <person name="Tai V."/>
            <person name="Vallon O."/>
            <person name="Piganeau G."/>
            <person name="Jancek S."/>
            <person name="Heijde M."/>
            <person name="Jabbari K."/>
            <person name="Bowler C."/>
            <person name="Lohr M."/>
            <person name="Robbens S."/>
            <person name="Werner G."/>
            <person name="Dubchak I."/>
            <person name="Pazour G.J."/>
            <person name="Ren Q."/>
            <person name="Paulsen I."/>
            <person name="Delwiche C."/>
            <person name="Schmutz J."/>
            <person name="Rokhsar D."/>
            <person name="Van de Peer Y."/>
            <person name="Moreau H."/>
            <person name="Grigoriev I.V."/>
        </authorList>
    </citation>
    <scope>NUCLEOTIDE SEQUENCE [LARGE SCALE GENOMIC DNA]</scope>
    <source>
        <strain evidence="17 18">CCE9901</strain>
    </source>
</reference>
<dbReference type="InterPro" id="IPR017927">
    <property type="entry name" value="FAD-bd_FR_type"/>
</dbReference>
<dbReference type="InterPro" id="IPR044943">
    <property type="entry name" value="NOS_dom_1"/>
</dbReference>
<dbReference type="PIRSF" id="PIRSF000333">
    <property type="entry name" value="NOS"/>
    <property type="match status" value="1"/>
</dbReference>
<dbReference type="SUPFAM" id="SSF63380">
    <property type="entry name" value="Riboflavin synthase domain-like"/>
    <property type="match status" value="1"/>
</dbReference>
<dbReference type="InterPro" id="IPR001709">
    <property type="entry name" value="Flavoprot_Pyr_Nucl_cyt_Rdtase"/>
</dbReference>
<keyword evidence="7" id="KW-0288">FMN</keyword>
<evidence type="ECO:0000256" key="2">
    <source>
        <dbReference type="ARBA" id="ARBA00001974"/>
    </source>
</evidence>
<dbReference type="Gene3D" id="3.90.340.10">
    <property type="entry name" value="Nitric Oxide Synthase, Chain A, domain 1"/>
    <property type="match status" value="1"/>
</dbReference>
<dbReference type="Pfam" id="PF00175">
    <property type="entry name" value="NAD_binding_1"/>
    <property type="match status" value="1"/>
</dbReference>
<evidence type="ECO:0000259" key="16">
    <source>
        <dbReference type="PROSITE" id="PS51384"/>
    </source>
</evidence>
<organism evidence="17 18">
    <name type="scientific">Ostreococcus lucimarinus (strain CCE9901)</name>
    <dbReference type="NCBI Taxonomy" id="436017"/>
    <lineage>
        <taxon>Eukaryota</taxon>
        <taxon>Viridiplantae</taxon>
        <taxon>Chlorophyta</taxon>
        <taxon>Mamiellophyceae</taxon>
        <taxon>Mamiellales</taxon>
        <taxon>Bathycoccaceae</taxon>
        <taxon>Ostreococcus</taxon>
    </lineage>
</organism>
<dbReference type="OMA" id="MQLPTHG"/>
<dbReference type="InterPro" id="IPR029039">
    <property type="entry name" value="Flavoprotein-like_sf"/>
</dbReference>
<dbReference type="GeneID" id="5005965"/>
<dbReference type="PRINTS" id="PR00371">
    <property type="entry name" value="FPNCR"/>
</dbReference>
<dbReference type="SUPFAM" id="SSF52218">
    <property type="entry name" value="Flavoproteins"/>
    <property type="match status" value="1"/>
</dbReference>
<gene>
    <name evidence="17" type="ORF">OSTLU_37787</name>
</gene>
<dbReference type="OrthoDB" id="1688044at2759"/>
<comment type="cofactor">
    <cofactor evidence="1">
        <name>FMN</name>
        <dbReference type="ChEBI" id="CHEBI:58210"/>
    </cofactor>
</comment>
<keyword evidence="13 14" id="KW-0408">Iron</keyword>
<evidence type="ECO:0000256" key="10">
    <source>
        <dbReference type="ARBA" id="ARBA00022857"/>
    </source>
</evidence>
<dbReference type="InterPro" id="IPR004030">
    <property type="entry name" value="NOS_N"/>
</dbReference>
<dbReference type="AlphaFoldDB" id="A4S8R9"/>
<evidence type="ECO:0000256" key="5">
    <source>
        <dbReference type="ARBA" id="ARBA00022617"/>
    </source>
</evidence>
<feature type="domain" description="FAD-binding FR-type" evidence="16">
    <location>
        <begin position="648"/>
        <end position="892"/>
    </location>
</feature>
<evidence type="ECO:0000256" key="4">
    <source>
        <dbReference type="ARBA" id="ARBA00012989"/>
    </source>
</evidence>
<dbReference type="GO" id="GO:0050660">
    <property type="term" value="F:flavin adenine dinucleotide binding"/>
    <property type="evidence" value="ECO:0007669"/>
    <property type="project" value="InterPro"/>
</dbReference>
<dbReference type="Gene3D" id="3.90.440.10">
    <property type="entry name" value="Nitric Oxide Synthase,Heme Domain,Chain A domain 2"/>
    <property type="match status" value="1"/>
</dbReference>
<dbReference type="InterPro" id="IPR044940">
    <property type="entry name" value="NOS_dom_2"/>
</dbReference>
<dbReference type="SUPFAM" id="SSF56512">
    <property type="entry name" value="Nitric oxide (NO) synthase oxygenase domain"/>
    <property type="match status" value="1"/>
</dbReference>
<evidence type="ECO:0000256" key="12">
    <source>
        <dbReference type="ARBA" id="ARBA00023002"/>
    </source>
</evidence>
<dbReference type="KEGG" id="olu:OSTLU_37787"/>
<dbReference type="PROSITE" id="PS50902">
    <property type="entry name" value="FLAVODOXIN_LIKE"/>
    <property type="match status" value="1"/>
</dbReference>
<dbReference type="Gene3D" id="2.40.30.10">
    <property type="entry name" value="Translation factors"/>
    <property type="match status" value="1"/>
</dbReference>
<dbReference type="GO" id="GO:0046872">
    <property type="term" value="F:metal ion binding"/>
    <property type="evidence" value="ECO:0007669"/>
    <property type="project" value="UniProtKB-KW"/>
</dbReference>
<dbReference type="Gene3D" id="1.20.990.10">
    <property type="entry name" value="NADPH-cytochrome p450 Reductase, Chain A, domain 3"/>
    <property type="match status" value="1"/>
</dbReference>
<keyword evidence="12" id="KW-0560">Oxidoreductase</keyword>
<dbReference type="STRING" id="436017.A4S8R9"/>
<evidence type="ECO:0000256" key="3">
    <source>
        <dbReference type="ARBA" id="ARBA00006267"/>
    </source>
</evidence>
<dbReference type="InterPro" id="IPR017938">
    <property type="entry name" value="Riboflavin_synthase-like_b-brl"/>
</dbReference>
<evidence type="ECO:0000256" key="9">
    <source>
        <dbReference type="ARBA" id="ARBA00022827"/>
    </source>
</evidence>
<dbReference type="EC" id="1.14.13.39" evidence="4"/>
<feature type="binding site" description="axial binding residue" evidence="14">
    <location>
        <position position="106"/>
    </location>
    <ligand>
        <name>heme b</name>
        <dbReference type="ChEBI" id="CHEBI:60344"/>
    </ligand>
    <ligandPart>
        <name>Fe</name>
        <dbReference type="ChEBI" id="CHEBI:18248"/>
    </ligandPart>
</feature>
<keyword evidence="9" id="KW-0274">FAD</keyword>
<keyword evidence="18" id="KW-1185">Reference proteome</keyword>
<dbReference type="PROSITE" id="PS51384">
    <property type="entry name" value="FAD_FR"/>
    <property type="match status" value="1"/>
</dbReference>
<keyword evidence="6" id="KW-0285">Flavoprotein</keyword>
<evidence type="ECO:0000256" key="7">
    <source>
        <dbReference type="ARBA" id="ARBA00022643"/>
    </source>
</evidence>
<dbReference type="GO" id="GO:0020037">
    <property type="term" value="F:heme binding"/>
    <property type="evidence" value="ECO:0007669"/>
    <property type="project" value="InterPro"/>
</dbReference>
<dbReference type="PANTHER" id="PTHR43410:SF1">
    <property type="entry name" value="NITRIC OXIDE SYNTHASE"/>
    <property type="match status" value="1"/>
</dbReference>
<dbReference type="InterPro" id="IPR036119">
    <property type="entry name" value="NOS_N_sf"/>
</dbReference>
<dbReference type="Gene3D" id="3.40.50.80">
    <property type="entry name" value="Nucleotide-binding domain of ferredoxin-NADP reductase (FNR) module"/>
    <property type="match status" value="1"/>
</dbReference>
<evidence type="ECO:0000256" key="13">
    <source>
        <dbReference type="ARBA" id="ARBA00023004"/>
    </source>
</evidence>
<dbReference type="SMR" id="A4S8R9"/>
<comment type="similarity">
    <text evidence="3">Belongs to the NOS family.</text>
</comment>
<evidence type="ECO:0000256" key="14">
    <source>
        <dbReference type="PIRSR" id="PIRSR000333-1"/>
    </source>
</evidence>
<dbReference type="InterPro" id="IPR039261">
    <property type="entry name" value="FNR_nucleotide-bd"/>
</dbReference>